<reference evidence="3 4" key="1">
    <citation type="journal article" date="2014" name="Mol. Ecol.">
        <title>Evolution of Synechococcus.</title>
        <authorList>
            <person name="Dvorak P."/>
            <person name="Casamatta D."/>
            <person name="Hasler P."/>
            <person name="Poulickova A."/>
            <person name="Ondrej V."/>
            <person name="Sanges R."/>
        </authorList>
    </citation>
    <scope>NUCLEOTIDE SEQUENCE [LARGE SCALE GENOMIC DNA]</scope>
    <source>
        <strain evidence="3 4">CAUP A 1101</strain>
    </source>
</reference>
<dbReference type="Gene3D" id="1.25.10.10">
    <property type="entry name" value="Leucine-rich Repeat Variant"/>
    <property type="match status" value="1"/>
</dbReference>
<keyword evidence="4" id="KW-1185">Reference proteome</keyword>
<accession>A0A098TLV4</accession>
<dbReference type="GO" id="GO:0030089">
    <property type="term" value="C:phycobilisome"/>
    <property type="evidence" value="ECO:0007669"/>
    <property type="project" value="UniProtKB-KW"/>
</dbReference>
<proteinExistence type="predicted"/>
<evidence type="ECO:0000313" key="4">
    <source>
        <dbReference type="Proteomes" id="UP000030170"/>
    </source>
</evidence>
<dbReference type="STRING" id="1497020.DO97_15105"/>
<sequence length="131" mass="15049">MDCCAELSQTAAIAPSRQALLEAFQQVLMQGVYWRGVEAIMNLVAKAPRFPEALPWLKKQVLEGRRSRVYREALEAIAQHYHDDLATLPWLKDCFQADQQEDVRSAVVSAIEFFYSNDLDEQMRQSVQIFV</sequence>
<name>A0A098TLV4_9CYAN</name>
<dbReference type="EMBL" id="JJML01000048">
    <property type="protein sequence ID" value="KGF71823.1"/>
    <property type="molecule type" value="Genomic_DNA"/>
</dbReference>
<dbReference type="SUPFAM" id="SSF48371">
    <property type="entry name" value="ARM repeat"/>
    <property type="match status" value="1"/>
</dbReference>
<gene>
    <name evidence="3" type="ORF">DO97_15105</name>
</gene>
<keyword evidence="2" id="KW-0605">Phycobilisome</keyword>
<dbReference type="InterPro" id="IPR011989">
    <property type="entry name" value="ARM-like"/>
</dbReference>
<dbReference type="InterPro" id="IPR016024">
    <property type="entry name" value="ARM-type_fold"/>
</dbReference>
<keyword evidence="1" id="KW-0042">Antenna complex</keyword>
<comment type="caution">
    <text evidence="3">The sequence shown here is derived from an EMBL/GenBank/DDBJ whole genome shotgun (WGS) entry which is preliminary data.</text>
</comment>
<dbReference type="RefSeq" id="WP_036535705.1">
    <property type="nucleotide sequence ID" value="NZ_JJML01000048.1"/>
</dbReference>
<evidence type="ECO:0000256" key="2">
    <source>
        <dbReference type="ARBA" id="ARBA00022738"/>
    </source>
</evidence>
<evidence type="ECO:0000256" key="1">
    <source>
        <dbReference type="ARBA" id="ARBA00022549"/>
    </source>
</evidence>
<organism evidence="3 4">
    <name type="scientific">Neosynechococcus sphagnicola sy1</name>
    <dbReference type="NCBI Taxonomy" id="1497020"/>
    <lineage>
        <taxon>Bacteria</taxon>
        <taxon>Bacillati</taxon>
        <taxon>Cyanobacteriota</taxon>
        <taxon>Cyanophyceae</taxon>
        <taxon>Neosynechococcales</taxon>
        <taxon>Neosynechococcaceae</taxon>
        <taxon>Neosynechococcus</taxon>
    </lineage>
</organism>
<dbReference type="Proteomes" id="UP000030170">
    <property type="component" value="Unassembled WGS sequence"/>
</dbReference>
<evidence type="ECO:0000313" key="3">
    <source>
        <dbReference type="EMBL" id="KGF71823.1"/>
    </source>
</evidence>
<protein>
    <submittedName>
        <fullName evidence="3">Uncharacterized protein</fullName>
    </submittedName>
</protein>
<dbReference type="AlphaFoldDB" id="A0A098TLV4"/>